<feature type="transmembrane region" description="Helical" evidence="2">
    <location>
        <begin position="409"/>
        <end position="428"/>
    </location>
</feature>
<feature type="compositionally biased region" description="Polar residues" evidence="1">
    <location>
        <begin position="477"/>
        <end position="490"/>
    </location>
</feature>
<feature type="region of interest" description="Disordered" evidence="1">
    <location>
        <begin position="452"/>
        <end position="491"/>
    </location>
</feature>
<feature type="compositionally biased region" description="Basic and acidic residues" evidence="1">
    <location>
        <begin position="112"/>
        <end position="123"/>
    </location>
</feature>
<proteinExistence type="predicted"/>
<dbReference type="Proteomes" id="UP000600918">
    <property type="component" value="Unassembled WGS sequence"/>
</dbReference>
<gene>
    <name evidence="3" type="ORF">H0235_002139</name>
</gene>
<evidence type="ECO:0000256" key="1">
    <source>
        <dbReference type="SAM" id="MobiDB-lite"/>
    </source>
</evidence>
<protein>
    <submittedName>
        <fullName evidence="3">Uncharacterized protein</fullName>
    </submittedName>
</protein>
<evidence type="ECO:0000313" key="3">
    <source>
        <dbReference type="EMBL" id="KAF7433948.1"/>
    </source>
</evidence>
<dbReference type="AlphaFoldDB" id="A0A834P9J3"/>
<feature type="compositionally biased region" description="Basic residues" evidence="1">
    <location>
        <begin position="59"/>
        <end position="94"/>
    </location>
</feature>
<dbReference type="EMBL" id="JACSDY010000002">
    <property type="protein sequence ID" value="KAF7433948.1"/>
    <property type="molecule type" value="Genomic_DNA"/>
</dbReference>
<reference evidence="3" key="1">
    <citation type="journal article" date="2020" name="G3 (Bethesda)">
        <title>High-Quality Assemblies for Three Invasive Social Wasps from the &lt;i&gt;Vespula&lt;/i&gt; Genus.</title>
        <authorList>
            <person name="Harrop T.W.R."/>
            <person name="Guhlin J."/>
            <person name="McLaughlin G.M."/>
            <person name="Permina E."/>
            <person name="Stockwell P."/>
            <person name="Gilligan J."/>
            <person name="Le Lec M.F."/>
            <person name="Gruber M.A.M."/>
            <person name="Quinn O."/>
            <person name="Lovegrove M."/>
            <person name="Duncan E.J."/>
            <person name="Remnant E.J."/>
            <person name="Van Eeckhoven J."/>
            <person name="Graham B."/>
            <person name="Knapp R.A."/>
            <person name="Langford K.W."/>
            <person name="Kronenberg Z."/>
            <person name="Press M.O."/>
            <person name="Eacker S.M."/>
            <person name="Wilson-Rankin E.E."/>
            <person name="Purcell J."/>
            <person name="Lester P.J."/>
            <person name="Dearden P.K."/>
        </authorList>
    </citation>
    <scope>NUCLEOTIDE SEQUENCE</scope>
    <source>
        <strain evidence="3">Volc-1</strain>
    </source>
</reference>
<keyword evidence="2" id="KW-0812">Transmembrane</keyword>
<comment type="caution">
    <text evidence="3">The sequence shown here is derived from an EMBL/GenBank/DDBJ whole genome shotgun (WGS) entry which is preliminary data.</text>
</comment>
<keyword evidence="2" id="KW-1133">Transmembrane helix</keyword>
<keyword evidence="4" id="KW-1185">Reference proteome</keyword>
<evidence type="ECO:0000256" key="2">
    <source>
        <dbReference type="SAM" id="Phobius"/>
    </source>
</evidence>
<organism evidence="3 4">
    <name type="scientific">Vespula pensylvanica</name>
    <name type="common">Western yellow jacket</name>
    <name type="synonym">Wasp</name>
    <dbReference type="NCBI Taxonomy" id="30213"/>
    <lineage>
        <taxon>Eukaryota</taxon>
        <taxon>Metazoa</taxon>
        <taxon>Ecdysozoa</taxon>
        <taxon>Arthropoda</taxon>
        <taxon>Hexapoda</taxon>
        <taxon>Insecta</taxon>
        <taxon>Pterygota</taxon>
        <taxon>Neoptera</taxon>
        <taxon>Endopterygota</taxon>
        <taxon>Hymenoptera</taxon>
        <taxon>Apocrita</taxon>
        <taxon>Aculeata</taxon>
        <taxon>Vespoidea</taxon>
        <taxon>Vespidae</taxon>
        <taxon>Vespinae</taxon>
        <taxon>Vespula</taxon>
    </lineage>
</organism>
<feature type="region of interest" description="Disordered" evidence="1">
    <location>
        <begin position="28"/>
        <end position="123"/>
    </location>
</feature>
<keyword evidence="2" id="KW-0472">Membrane</keyword>
<sequence length="504" mass="56883">MYAAAGGASIASRRKQKRLQLYKRGAEGGLGTIGKTKTTSTNQTATRTTTSTTTTNKFARQHQHQHQHHHHYHHHHHHQHQHHHHHHQHQHQHHVPPSFAAQAPQSSQFHTGIDRQQRSRVEKCQQLAPVSPIQFPISPPPLSLESSGSVTCATSKPNSFPFPPPSILDLRISPTSTPELQVDYIPIYQYISSSTTNSNYTDRNWDMLVEWDLLDTLSKEGEKEFSTRKVTLESKERCYHYQYSYYYYSYYYFFYYTTATTTATTTTTTRKWKKRQSGSWRSMKQAMEWLQCQGAGKVAWQGCNRSSPLPLFPNLPHGCRGGDGYKTKQCEAHRRWMKRNRIRDASYCYGSSGEDDDDDISGSVNRRRAEVNAAVNTVLYAGLGATALGLVISFVGTGEKGFLSPELKLIGPSLLCAGLLCCLFRVLLCLCLCRCGECRWCLCKQSRNKKEKEKQKTETRPSGPMQTASLLSPVPQQPATHSSCQVSSSAKGHELLLSPAQLPE</sequence>
<evidence type="ECO:0000313" key="4">
    <source>
        <dbReference type="Proteomes" id="UP000600918"/>
    </source>
</evidence>
<accession>A0A834P9J3</accession>
<feature type="compositionally biased region" description="Low complexity" evidence="1">
    <location>
        <begin position="33"/>
        <end position="55"/>
    </location>
</feature>
<feature type="transmembrane region" description="Helical" evidence="2">
    <location>
        <begin position="378"/>
        <end position="397"/>
    </location>
</feature>
<name>A0A834P9J3_VESPE</name>